<organism evidence="5 6">
    <name type="scientific">Macrophomina phaseolina (strain MS6)</name>
    <name type="common">Charcoal rot fungus</name>
    <dbReference type="NCBI Taxonomy" id="1126212"/>
    <lineage>
        <taxon>Eukaryota</taxon>
        <taxon>Fungi</taxon>
        <taxon>Dikarya</taxon>
        <taxon>Ascomycota</taxon>
        <taxon>Pezizomycotina</taxon>
        <taxon>Dothideomycetes</taxon>
        <taxon>Dothideomycetes incertae sedis</taxon>
        <taxon>Botryosphaeriales</taxon>
        <taxon>Botryosphaeriaceae</taxon>
        <taxon>Macrophomina</taxon>
    </lineage>
</organism>
<dbReference type="GO" id="GO:0016491">
    <property type="term" value="F:oxidoreductase activity"/>
    <property type="evidence" value="ECO:0007669"/>
    <property type="project" value="UniProtKB-KW"/>
</dbReference>
<evidence type="ECO:0000256" key="1">
    <source>
        <dbReference type="ARBA" id="ARBA00004685"/>
    </source>
</evidence>
<dbReference type="VEuPathDB" id="FungiDB:MPH_05730"/>
<dbReference type="OrthoDB" id="3687641at2759"/>
<reference evidence="5 6" key="1">
    <citation type="journal article" date="2012" name="BMC Genomics">
        <title>Tools to kill: Genome of one of the most destructive plant pathogenic fungi Macrophomina phaseolina.</title>
        <authorList>
            <person name="Islam M.S."/>
            <person name="Haque M.S."/>
            <person name="Islam M.M."/>
            <person name="Emdad E.M."/>
            <person name="Halim A."/>
            <person name="Hossen Q.M.M."/>
            <person name="Hossain M.Z."/>
            <person name="Ahmed B."/>
            <person name="Rahim S."/>
            <person name="Rahman M.S."/>
            <person name="Alam M.M."/>
            <person name="Hou S."/>
            <person name="Wan X."/>
            <person name="Saito J.A."/>
            <person name="Alam M."/>
        </authorList>
    </citation>
    <scope>NUCLEOTIDE SEQUENCE [LARGE SCALE GENOMIC DNA]</scope>
    <source>
        <strain evidence="5 6">MS6</strain>
    </source>
</reference>
<proteinExistence type="inferred from homology"/>
<dbReference type="STRING" id="1126212.K2SJT0"/>
<dbReference type="Pfam" id="PF11807">
    <property type="entry name" value="UstYa"/>
    <property type="match status" value="1"/>
</dbReference>
<dbReference type="PANTHER" id="PTHR33365:SF11">
    <property type="entry name" value="TAT PATHWAY SIGNAL SEQUENCE"/>
    <property type="match status" value="1"/>
</dbReference>
<evidence type="ECO:0000256" key="2">
    <source>
        <dbReference type="ARBA" id="ARBA00023002"/>
    </source>
</evidence>
<keyword evidence="2" id="KW-0560">Oxidoreductase</keyword>
<dbReference type="InParanoid" id="K2SJT0"/>
<keyword evidence="4" id="KW-0812">Transmembrane</keyword>
<feature type="transmembrane region" description="Helical" evidence="4">
    <location>
        <begin position="58"/>
        <end position="77"/>
    </location>
</feature>
<evidence type="ECO:0000313" key="6">
    <source>
        <dbReference type="Proteomes" id="UP000007129"/>
    </source>
</evidence>
<protein>
    <submittedName>
        <fullName evidence="5">Uncharacterized protein</fullName>
    </submittedName>
</protein>
<evidence type="ECO:0000313" key="5">
    <source>
        <dbReference type="EMBL" id="EKG17040.1"/>
    </source>
</evidence>
<evidence type="ECO:0000256" key="3">
    <source>
        <dbReference type="ARBA" id="ARBA00035112"/>
    </source>
</evidence>
<dbReference type="GO" id="GO:0043386">
    <property type="term" value="P:mycotoxin biosynthetic process"/>
    <property type="evidence" value="ECO:0007669"/>
    <property type="project" value="InterPro"/>
</dbReference>
<name>K2SJT0_MACPH</name>
<dbReference type="PANTHER" id="PTHR33365">
    <property type="entry name" value="YALI0B05434P"/>
    <property type="match status" value="1"/>
</dbReference>
<dbReference type="Proteomes" id="UP000007129">
    <property type="component" value="Unassembled WGS sequence"/>
</dbReference>
<dbReference type="AlphaFoldDB" id="K2SJT0"/>
<comment type="pathway">
    <text evidence="1">Mycotoxin biosynthesis.</text>
</comment>
<keyword evidence="4" id="KW-1133">Transmembrane helix</keyword>
<dbReference type="InterPro" id="IPR021765">
    <property type="entry name" value="UstYa-like"/>
</dbReference>
<keyword evidence="4" id="KW-0472">Membrane</keyword>
<sequence>MFNFVKYSTRLLQSGKQNYYGDAETAAQPFLPPKDTKDELADDLSVSRAKKCTWHLPVAYVMCFAGGILATLLAAWVEHRFFPTTFTTKNLGPIPAFPLLEKSFEPNHLFEGGSETADDAWDRLIPPNSALFVPGAKEKWGLKPGVPPVFDYSLPSDEFYSVAAIHQIHCLNMIRKGYWGSSNSHSSEEAVQRHSKGHVEHCFEYLRQSLMCLGDTTIENRDIIESTATSGWHVQRKCYDYKALYDYHVDQQRLFNETVLPSLRNANQ</sequence>
<accession>K2SJT0</accession>
<comment type="caution">
    <text evidence="5">The sequence shown here is derived from an EMBL/GenBank/DDBJ whole genome shotgun (WGS) entry which is preliminary data.</text>
</comment>
<dbReference type="HOGENOM" id="CLU_042941_4_1_1"/>
<evidence type="ECO:0000256" key="4">
    <source>
        <dbReference type="SAM" id="Phobius"/>
    </source>
</evidence>
<gene>
    <name evidence="5" type="ORF">MPH_05730</name>
</gene>
<comment type="similarity">
    <text evidence="3">Belongs to the ustYa family.</text>
</comment>
<dbReference type="EMBL" id="AHHD01000257">
    <property type="protein sequence ID" value="EKG17040.1"/>
    <property type="molecule type" value="Genomic_DNA"/>
</dbReference>